<keyword evidence="1" id="KW-0812">Transmembrane</keyword>
<dbReference type="RefSeq" id="WP_074461774.1">
    <property type="nucleotide sequence ID" value="NZ_FMUR01000006.1"/>
</dbReference>
<feature type="transmembrane region" description="Helical" evidence="1">
    <location>
        <begin position="26"/>
        <end position="47"/>
    </location>
</feature>
<sequence length="393" mass="44059">MDTNKVKYTDETLNLRSFYLRFLKKIWILPVAAFIGAILAGGIYYLVTVTFGPERRYEAQARFYLTYSDDAYIRNAEGERVLDWYNGATWTNFIFNDHDFLLELVKTMKEEGVDISQERMKVLEAAGGPDISNQLQALEEAGVDVIKDESKINVKGDIISNERFLLVTINETDKELVEKLTDAFIKSLESYPTYNESKAFESIVCMSKSDVYLEKADNRMGVAIVFGAILAVVLAFLAILLIDAVDEAIYVPEECEKRYGIRVLGTVFQGNEACDLLRGELAKLYDKYVADKENIVLISSDAADNASFSEKDLESVKKTLGSDYDEKLSKIKAISASDIGAAEGAILAVPYGKKNAAMTEHLISQLKKIECPVLGIVFTRADLKFIKRYYGIK</sequence>
<feature type="transmembrane region" description="Helical" evidence="1">
    <location>
        <begin position="222"/>
        <end position="242"/>
    </location>
</feature>
<dbReference type="EMBL" id="FMUR01000006">
    <property type="protein sequence ID" value="SCY00533.1"/>
    <property type="molecule type" value="Genomic_DNA"/>
</dbReference>
<proteinExistence type="predicted"/>
<name>A0A1G5CDP5_9FIRM</name>
<dbReference type="OrthoDB" id="2000422at2"/>
<dbReference type="AlphaFoldDB" id="A0A1G5CDP5"/>
<evidence type="ECO:0000256" key="1">
    <source>
        <dbReference type="SAM" id="Phobius"/>
    </source>
</evidence>
<keyword evidence="1" id="KW-1133">Transmembrane helix</keyword>
<keyword evidence="3" id="KW-1185">Reference proteome</keyword>
<evidence type="ECO:0000313" key="3">
    <source>
        <dbReference type="Proteomes" id="UP000183047"/>
    </source>
</evidence>
<keyword evidence="1" id="KW-0472">Membrane</keyword>
<reference evidence="3" key="1">
    <citation type="submission" date="2016-10" db="EMBL/GenBank/DDBJ databases">
        <authorList>
            <person name="Varghese N."/>
            <person name="Submissions S."/>
        </authorList>
    </citation>
    <scope>NUCLEOTIDE SEQUENCE [LARGE SCALE GENOMIC DNA]</scope>
    <source>
        <strain evidence="3">XBD2006</strain>
    </source>
</reference>
<dbReference type="Proteomes" id="UP000183047">
    <property type="component" value="Unassembled WGS sequence"/>
</dbReference>
<protein>
    <submittedName>
        <fullName evidence="2">Capsular polysaccharide biosynthesis protein</fullName>
    </submittedName>
</protein>
<accession>A0A1G5CDP5</accession>
<evidence type="ECO:0000313" key="2">
    <source>
        <dbReference type="EMBL" id="SCY00533.1"/>
    </source>
</evidence>
<gene>
    <name evidence="2" type="ORF">SAMN02910451_01071</name>
</gene>
<organism evidence="2 3">
    <name type="scientific">Butyrivibrio hungatei</name>
    <dbReference type="NCBI Taxonomy" id="185008"/>
    <lineage>
        <taxon>Bacteria</taxon>
        <taxon>Bacillati</taxon>
        <taxon>Bacillota</taxon>
        <taxon>Clostridia</taxon>
        <taxon>Lachnospirales</taxon>
        <taxon>Lachnospiraceae</taxon>
        <taxon>Butyrivibrio</taxon>
    </lineage>
</organism>